<proteinExistence type="predicted"/>
<evidence type="ECO:0000313" key="2">
    <source>
        <dbReference type="Proteomes" id="UP000051952"/>
    </source>
</evidence>
<dbReference type="VEuPathDB" id="TriTrypDB:BSAL_13740"/>
<dbReference type="EMBL" id="CYKH01001617">
    <property type="protein sequence ID" value="CUG88109.1"/>
    <property type="molecule type" value="Genomic_DNA"/>
</dbReference>
<dbReference type="AlphaFoldDB" id="A0A0S4JD88"/>
<dbReference type="Proteomes" id="UP000051952">
    <property type="component" value="Unassembled WGS sequence"/>
</dbReference>
<protein>
    <submittedName>
        <fullName evidence="1">Uncharacterized protein</fullName>
    </submittedName>
</protein>
<keyword evidence="2" id="KW-1185">Reference proteome</keyword>
<sequence length="266" mass="29881">MLATAFPVPSWIPLAQVALTLLRTVLRIVSRCFDVKLEEDNDAFSNNSSINASFLNDALAGRERADDDNSGWFEVCQEPSRETDRDGYGVFDAVDMAPSFAEPPQHMRRGDEGIDRCHNNDCNEVHPERIAPMSNKSVVIISQADNHQTTRSTVLFQNEEDKKVGVEDQLQHHRHQRLVAAATGATTSFYSLSQHESIDQLYFYDDTDRIHRVMLEKAETDQKREEEEGNTTDRIVSLHSSAAALMAAVEMEWLSAPSYTSPEPAP</sequence>
<reference evidence="2" key="1">
    <citation type="submission" date="2015-09" db="EMBL/GenBank/DDBJ databases">
        <authorList>
            <consortium name="Pathogen Informatics"/>
        </authorList>
    </citation>
    <scope>NUCLEOTIDE SEQUENCE [LARGE SCALE GENOMIC DNA]</scope>
    <source>
        <strain evidence="2">Lake Konstanz</strain>
    </source>
</reference>
<organism evidence="1 2">
    <name type="scientific">Bodo saltans</name>
    <name type="common">Flagellated protozoan</name>
    <dbReference type="NCBI Taxonomy" id="75058"/>
    <lineage>
        <taxon>Eukaryota</taxon>
        <taxon>Discoba</taxon>
        <taxon>Euglenozoa</taxon>
        <taxon>Kinetoplastea</taxon>
        <taxon>Metakinetoplastina</taxon>
        <taxon>Eubodonida</taxon>
        <taxon>Bodonidae</taxon>
        <taxon>Bodo</taxon>
    </lineage>
</organism>
<gene>
    <name evidence="1" type="ORF">BSAL_13740</name>
</gene>
<evidence type="ECO:0000313" key="1">
    <source>
        <dbReference type="EMBL" id="CUG88109.1"/>
    </source>
</evidence>
<accession>A0A0S4JD88</accession>
<name>A0A0S4JD88_BODSA</name>